<keyword evidence="1" id="KW-0378">Hydrolase</keyword>
<dbReference type="OMA" id="DEFSICK"/>
<dbReference type="InterPro" id="IPR010285">
    <property type="entry name" value="DNA_helicase_pif1-like_DEAD"/>
</dbReference>
<dbReference type="GO" id="GO:0016887">
    <property type="term" value="F:ATP hydrolysis activity"/>
    <property type="evidence" value="ECO:0007669"/>
    <property type="project" value="RHEA"/>
</dbReference>
<accession>A0A151TS93</accession>
<feature type="domain" description="DNA helicase Pif1-like DEAD-box helicase" evidence="2">
    <location>
        <begin position="2"/>
        <end position="129"/>
    </location>
</feature>
<dbReference type="GO" id="GO:0006310">
    <property type="term" value="P:DNA recombination"/>
    <property type="evidence" value="ECO:0007669"/>
    <property type="project" value="UniProtKB-KW"/>
</dbReference>
<organism evidence="3 4">
    <name type="scientific">Cajanus cajan</name>
    <name type="common">Pigeon pea</name>
    <name type="synonym">Cajanus indicus</name>
    <dbReference type="NCBI Taxonomy" id="3821"/>
    <lineage>
        <taxon>Eukaryota</taxon>
        <taxon>Viridiplantae</taxon>
        <taxon>Streptophyta</taxon>
        <taxon>Embryophyta</taxon>
        <taxon>Tracheophyta</taxon>
        <taxon>Spermatophyta</taxon>
        <taxon>Magnoliopsida</taxon>
        <taxon>eudicotyledons</taxon>
        <taxon>Gunneridae</taxon>
        <taxon>Pentapetalae</taxon>
        <taxon>rosids</taxon>
        <taxon>fabids</taxon>
        <taxon>Fabales</taxon>
        <taxon>Fabaceae</taxon>
        <taxon>Papilionoideae</taxon>
        <taxon>50 kb inversion clade</taxon>
        <taxon>NPAAA clade</taxon>
        <taxon>indigoferoid/millettioid clade</taxon>
        <taxon>Phaseoleae</taxon>
        <taxon>Cajanus</taxon>
    </lineage>
</organism>
<dbReference type="Pfam" id="PF05970">
    <property type="entry name" value="PIF1"/>
    <property type="match status" value="1"/>
</dbReference>
<evidence type="ECO:0000259" key="2">
    <source>
        <dbReference type="Pfam" id="PF05970"/>
    </source>
</evidence>
<dbReference type="Gramene" id="C.cajan_08774.t">
    <property type="protein sequence ID" value="C.cajan_08774.t"/>
    <property type="gene ID" value="C.cajan_08774"/>
</dbReference>
<sequence length="213" mass="23696">MDVINNKQSQVFFMDGPGGTGKSFLYRTLIANLRSKGQIVLATVSPGIATTLLPGGQTAHSRFKISINVETDSFYSISKQSDLANLIREITAIIWDEAPMTNRYALEALDRSLKDILNCDAPFGGNTFFSHGQLYVALSRGVSQASTKILIKEGKLEGEDGNFTKNIILKQILLSQNQVLSLLIYNIYKFSLIFDNDIQKLKFVSLIFYLQSN</sequence>
<dbReference type="GO" id="GO:0043139">
    <property type="term" value="F:5'-3' DNA helicase activity"/>
    <property type="evidence" value="ECO:0007669"/>
    <property type="project" value="UniProtKB-EC"/>
</dbReference>
<comment type="similarity">
    <text evidence="1">Belongs to the helicase family.</text>
</comment>
<evidence type="ECO:0000256" key="1">
    <source>
        <dbReference type="RuleBase" id="RU363044"/>
    </source>
</evidence>
<keyword evidence="1" id="KW-0227">DNA damage</keyword>
<proteinExistence type="inferred from homology"/>
<dbReference type="STRING" id="3821.A0A151TS93"/>
<dbReference type="GO" id="GO:0000723">
    <property type="term" value="P:telomere maintenance"/>
    <property type="evidence" value="ECO:0007669"/>
    <property type="project" value="InterPro"/>
</dbReference>
<keyword evidence="1" id="KW-0547">Nucleotide-binding</keyword>
<dbReference type="PANTHER" id="PTHR10492:SF78">
    <property type="entry name" value="ATP-DEPENDENT DNA HELICASE"/>
    <property type="match status" value="1"/>
</dbReference>
<dbReference type="GO" id="GO:0005524">
    <property type="term" value="F:ATP binding"/>
    <property type="evidence" value="ECO:0007669"/>
    <property type="project" value="UniProtKB-KW"/>
</dbReference>
<gene>
    <name evidence="3" type="ORF">KK1_009032</name>
</gene>
<keyword evidence="1" id="KW-0067">ATP-binding</keyword>
<evidence type="ECO:0000313" key="4">
    <source>
        <dbReference type="Proteomes" id="UP000075243"/>
    </source>
</evidence>
<comment type="catalytic activity">
    <reaction evidence="1">
        <text>ATP + H2O = ADP + phosphate + H(+)</text>
        <dbReference type="Rhea" id="RHEA:13065"/>
        <dbReference type="ChEBI" id="CHEBI:15377"/>
        <dbReference type="ChEBI" id="CHEBI:15378"/>
        <dbReference type="ChEBI" id="CHEBI:30616"/>
        <dbReference type="ChEBI" id="CHEBI:43474"/>
        <dbReference type="ChEBI" id="CHEBI:456216"/>
        <dbReference type="EC" id="5.6.2.3"/>
    </reaction>
</comment>
<dbReference type="Gene3D" id="3.40.50.300">
    <property type="entry name" value="P-loop containing nucleotide triphosphate hydrolases"/>
    <property type="match status" value="1"/>
</dbReference>
<keyword evidence="1" id="KW-0233">DNA recombination</keyword>
<dbReference type="EMBL" id="CM003605">
    <property type="protein sequence ID" value="KYP69826.1"/>
    <property type="molecule type" value="Genomic_DNA"/>
</dbReference>
<name>A0A151TS93_CAJCA</name>
<dbReference type="InterPro" id="IPR027417">
    <property type="entry name" value="P-loop_NTPase"/>
</dbReference>
<dbReference type="GO" id="GO:0006281">
    <property type="term" value="P:DNA repair"/>
    <property type="evidence" value="ECO:0007669"/>
    <property type="project" value="UniProtKB-KW"/>
</dbReference>
<dbReference type="EC" id="5.6.2.3" evidence="1"/>
<dbReference type="PANTHER" id="PTHR10492">
    <property type="match status" value="1"/>
</dbReference>
<evidence type="ECO:0000313" key="3">
    <source>
        <dbReference type="EMBL" id="KYP69826.1"/>
    </source>
</evidence>
<keyword evidence="1" id="KW-0347">Helicase</keyword>
<reference evidence="3 4" key="1">
    <citation type="journal article" date="2012" name="Nat. Biotechnol.">
        <title>Draft genome sequence of pigeonpea (Cajanus cajan), an orphan legume crop of resource-poor farmers.</title>
        <authorList>
            <person name="Varshney R.K."/>
            <person name="Chen W."/>
            <person name="Li Y."/>
            <person name="Bharti A.K."/>
            <person name="Saxena R.K."/>
            <person name="Schlueter J.A."/>
            <person name="Donoghue M.T."/>
            <person name="Azam S."/>
            <person name="Fan G."/>
            <person name="Whaley A.M."/>
            <person name="Farmer A.D."/>
            <person name="Sheridan J."/>
            <person name="Iwata A."/>
            <person name="Tuteja R."/>
            <person name="Penmetsa R.V."/>
            <person name="Wu W."/>
            <person name="Upadhyaya H.D."/>
            <person name="Yang S.P."/>
            <person name="Shah T."/>
            <person name="Saxena K.B."/>
            <person name="Michael T."/>
            <person name="McCombie W.R."/>
            <person name="Yang B."/>
            <person name="Zhang G."/>
            <person name="Yang H."/>
            <person name="Wang J."/>
            <person name="Spillane C."/>
            <person name="Cook D.R."/>
            <person name="May G.D."/>
            <person name="Xu X."/>
            <person name="Jackson S.A."/>
        </authorList>
    </citation>
    <scope>NUCLEOTIDE SEQUENCE [LARGE SCALE GENOMIC DNA]</scope>
    <source>
        <strain evidence="4">cv. Asha</strain>
    </source>
</reference>
<keyword evidence="1" id="KW-0234">DNA repair</keyword>
<protein>
    <recommendedName>
        <fullName evidence="1">ATP-dependent DNA helicase</fullName>
        <ecNumber evidence="1">5.6.2.3</ecNumber>
    </recommendedName>
</protein>
<comment type="cofactor">
    <cofactor evidence="1">
        <name>Mg(2+)</name>
        <dbReference type="ChEBI" id="CHEBI:18420"/>
    </cofactor>
</comment>
<keyword evidence="4" id="KW-1185">Reference proteome</keyword>
<dbReference type="AlphaFoldDB" id="A0A151TS93"/>
<dbReference type="Proteomes" id="UP000075243">
    <property type="component" value="Chromosome 3"/>
</dbReference>
<dbReference type="SUPFAM" id="SSF52540">
    <property type="entry name" value="P-loop containing nucleoside triphosphate hydrolases"/>
    <property type="match status" value="1"/>
</dbReference>